<dbReference type="InterPro" id="IPR036816">
    <property type="entry name" value="RNaseA-like_dom_sf"/>
</dbReference>
<evidence type="ECO:0000313" key="8">
    <source>
        <dbReference type="Proteomes" id="UP000694545"/>
    </source>
</evidence>
<dbReference type="GO" id="GO:0016787">
    <property type="term" value="F:hydrolase activity"/>
    <property type="evidence" value="ECO:0007669"/>
    <property type="project" value="UniProtKB-KW"/>
</dbReference>
<name>A0A8D2IQP0_VARKO</name>
<evidence type="ECO:0000256" key="3">
    <source>
        <dbReference type="ARBA" id="ARBA00022759"/>
    </source>
</evidence>
<dbReference type="InterPro" id="IPR023411">
    <property type="entry name" value="RNaseA_AS"/>
</dbReference>
<keyword evidence="4 5" id="KW-0378">Hydrolase</keyword>
<evidence type="ECO:0000256" key="1">
    <source>
        <dbReference type="ARBA" id="ARBA00005600"/>
    </source>
</evidence>
<protein>
    <recommendedName>
        <fullName evidence="6">Ribonuclease A-domain domain-containing protein</fullName>
    </recommendedName>
</protein>
<sequence>QQGIYQKFLREHVDYPMTEVPAFAGYCDIMMKRRHMANPYHCKHLNTFLHADVSQIQAVCGQGGEPTTGDLRESDTSFPLTLCKLQRGSWAPNCRYEEINNTERIIIACEDGYPVHLETEVPNYGGFDI</sequence>
<keyword evidence="8" id="KW-1185">Reference proteome</keyword>
<dbReference type="PRINTS" id="PR00794">
    <property type="entry name" value="RIBONUCLEASE"/>
</dbReference>
<dbReference type="PANTHER" id="PTHR11437:SF65">
    <property type="entry name" value="ANGIOGENIN-2"/>
    <property type="match status" value="1"/>
</dbReference>
<dbReference type="OMA" id="ATSHHCK"/>
<reference evidence="7" key="2">
    <citation type="submission" date="2025-09" db="UniProtKB">
        <authorList>
            <consortium name="Ensembl"/>
        </authorList>
    </citation>
    <scope>IDENTIFICATION</scope>
</reference>
<accession>A0A8D2IQP0</accession>
<evidence type="ECO:0000313" key="7">
    <source>
        <dbReference type="Ensembl" id="ENSVKKP00000000649.1"/>
    </source>
</evidence>
<organism evidence="7 8">
    <name type="scientific">Varanus komodoensis</name>
    <name type="common">Komodo dragon</name>
    <dbReference type="NCBI Taxonomy" id="61221"/>
    <lineage>
        <taxon>Eukaryota</taxon>
        <taxon>Metazoa</taxon>
        <taxon>Chordata</taxon>
        <taxon>Craniata</taxon>
        <taxon>Vertebrata</taxon>
        <taxon>Euteleostomi</taxon>
        <taxon>Lepidosauria</taxon>
        <taxon>Squamata</taxon>
        <taxon>Bifurcata</taxon>
        <taxon>Unidentata</taxon>
        <taxon>Episquamata</taxon>
        <taxon>Toxicofera</taxon>
        <taxon>Anguimorpha</taxon>
        <taxon>Paleoanguimorpha</taxon>
        <taxon>Varanoidea</taxon>
        <taxon>Varanidae</taxon>
        <taxon>Varanus</taxon>
    </lineage>
</organism>
<dbReference type="Gene3D" id="3.10.130.10">
    <property type="entry name" value="Ribonuclease A-like domain"/>
    <property type="match status" value="1"/>
</dbReference>
<dbReference type="PANTHER" id="PTHR11437">
    <property type="entry name" value="RIBONUCLEASE"/>
    <property type="match status" value="1"/>
</dbReference>
<comment type="similarity">
    <text evidence="1 5">Belongs to the pancreatic ribonuclease family.</text>
</comment>
<evidence type="ECO:0000256" key="4">
    <source>
        <dbReference type="ARBA" id="ARBA00022801"/>
    </source>
</evidence>
<dbReference type="Pfam" id="PF00074">
    <property type="entry name" value="RnaseA"/>
    <property type="match status" value="1"/>
</dbReference>
<dbReference type="Ensembl" id="ENSVKKT00000000675.1">
    <property type="protein sequence ID" value="ENSVKKP00000000649.1"/>
    <property type="gene ID" value="ENSVKKG00000000573.1"/>
</dbReference>
<proteinExistence type="inferred from homology"/>
<keyword evidence="3 5" id="KW-0255">Endonuclease</keyword>
<dbReference type="GO" id="GO:0004540">
    <property type="term" value="F:RNA nuclease activity"/>
    <property type="evidence" value="ECO:0007669"/>
    <property type="project" value="TreeGrafter"/>
</dbReference>
<reference evidence="7" key="1">
    <citation type="submission" date="2025-08" db="UniProtKB">
        <authorList>
            <consortium name="Ensembl"/>
        </authorList>
    </citation>
    <scope>IDENTIFICATION</scope>
</reference>
<dbReference type="GO" id="GO:0050830">
    <property type="term" value="P:defense response to Gram-positive bacterium"/>
    <property type="evidence" value="ECO:0007669"/>
    <property type="project" value="TreeGrafter"/>
</dbReference>
<dbReference type="SUPFAM" id="SSF54076">
    <property type="entry name" value="RNase A-like"/>
    <property type="match status" value="1"/>
</dbReference>
<dbReference type="Proteomes" id="UP000694545">
    <property type="component" value="Unplaced"/>
</dbReference>
<dbReference type="InterPro" id="IPR023412">
    <property type="entry name" value="RNaseA_domain"/>
</dbReference>
<dbReference type="GO" id="GO:0003676">
    <property type="term" value="F:nucleic acid binding"/>
    <property type="evidence" value="ECO:0007669"/>
    <property type="project" value="InterPro"/>
</dbReference>
<evidence type="ECO:0000256" key="5">
    <source>
        <dbReference type="RuleBase" id="RU000651"/>
    </source>
</evidence>
<keyword evidence="2 5" id="KW-0540">Nuclease</keyword>
<dbReference type="AlphaFoldDB" id="A0A8D2IQP0"/>
<evidence type="ECO:0000256" key="2">
    <source>
        <dbReference type="ARBA" id="ARBA00022722"/>
    </source>
</evidence>
<dbReference type="CDD" id="cd06265">
    <property type="entry name" value="RNase_A_canonical"/>
    <property type="match status" value="1"/>
</dbReference>
<dbReference type="SMART" id="SM00092">
    <property type="entry name" value="RNAse_Pc"/>
    <property type="match status" value="1"/>
</dbReference>
<dbReference type="GO" id="GO:0004519">
    <property type="term" value="F:endonuclease activity"/>
    <property type="evidence" value="ECO:0007669"/>
    <property type="project" value="UniProtKB-KW"/>
</dbReference>
<dbReference type="InterPro" id="IPR001427">
    <property type="entry name" value="RNaseA"/>
</dbReference>
<feature type="domain" description="Ribonuclease A-domain" evidence="6">
    <location>
        <begin position="1"/>
        <end position="121"/>
    </location>
</feature>
<dbReference type="PROSITE" id="PS00127">
    <property type="entry name" value="RNASE_PANCREATIC"/>
    <property type="match status" value="1"/>
</dbReference>
<evidence type="ECO:0000259" key="6">
    <source>
        <dbReference type="SMART" id="SM00092"/>
    </source>
</evidence>